<feature type="non-terminal residue" evidence="1">
    <location>
        <position position="1"/>
    </location>
</feature>
<name>A0A382KUR4_9ZZZZ</name>
<dbReference type="AlphaFoldDB" id="A0A382KUR4"/>
<sequence length="35" mass="3943">HVSRAFSTKGRKIASEAAKPQGKRVGFFLLKKRLE</sequence>
<accession>A0A382KUR4</accession>
<organism evidence="1">
    <name type="scientific">marine metagenome</name>
    <dbReference type="NCBI Taxonomy" id="408172"/>
    <lineage>
        <taxon>unclassified sequences</taxon>
        <taxon>metagenomes</taxon>
        <taxon>ecological metagenomes</taxon>
    </lineage>
</organism>
<evidence type="ECO:0000313" key="1">
    <source>
        <dbReference type="EMBL" id="SVC27283.1"/>
    </source>
</evidence>
<reference evidence="1" key="1">
    <citation type="submission" date="2018-05" db="EMBL/GenBank/DDBJ databases">
        <authorList>
            <person name="Lanie J.A."/>
            <person name="Ng W.-L."/>
            <person name="Kazmierczak K.M."/>
            <person name="Andrzejewski T.M."/>
            <person name="Davidsen T.M."/>
            <person name="Wayne K.J."/>
            <person name="Tettelin H."/>
            <person name="Glass J.I."/>
            <person name="Rusch D."/>
            <person name="Podicherti R."/>
            <person name="Tsui H.-C.T."/>
            <person name="Winkler M.E."/>
        </authorList>
    </citation>
    <scope>NUCLEOTIDE SEQUENCE</scope>
</reference>
<dbReference type="EMBL" id="UINC01082480">
    <property type="protein sequence ID" value="SVC27283.1"/>
    <property type="molecule type" value="Genomic_DNA"/>
</dbReference>
<protein>
    <submittedName>
        <fullName evidence="1">Uncharacterized protein</fullName>
    </submittedName>
</protein>
<proteinExistence type="predicted"/>
<gene>
    <name evidence="1" type="ORF">METZ01_LOCUS280137</name>
</gene>